<dbReference type="Proteomes" id="UP001204833">
    <property type="component" value="Unassembled WGS sequence"/>
</dbReference>
<name>A0AAD5BJP0_9ASCO</name>
<dbReference type="GeneID" id="76148095"/>
<dbReference type="RefSeq" id="XP_051611454.1">
    <property type="nucleotide sequence ID" value="XM_051752922.1"/>
</dbReference>
<dbReference type="InterPro" id="IPR016024">
    <property type="entry name" value="ARM-type_fold"/>
</dbReference>
<gene>
    <name evidence="6" type="ORF">KGF57_000035</name>
</gene>
<evidence type="ECO:0000256" key="1">
    <source>
        <dbReference type="ARBA" id="ARBA00007657"/>
    </source>
</evidence>
<sequence>MPDINFDVLQDRAIDVDPDIRFMALEDLRKFLTDDATTTSRTAINQHLNKMIPILLKMLNDPNPDVQNQAVKSFEPMVRYLSNDSIVKLVKQLFALVQESNNKNSSSSRTTTSFRSFTISIPNMALRSLFVQSNSRAKSDFVSDKLSISNYKYDRELAESIMKYLVPLILENDTTIDNIELLIDLINELGYVLVQGELVKLGRYFINVGFNESGFIGKKAIVGLDGVTVLIRASIAIDDLVDEVLVQVEQSKLTNKSFVLYQLFSVILKRGIKPTKVDQIYSIVDLEIESSITGSDDEDLDYDLLEQQNALKEEAFTTLIDLVNENFLSTKYKNEVLSIITKFLKYDPLHGDSDEDIDSDGEDDIVFSDDEIEAGDDSDYDNSWKLRAKATILVRALLSGFPDTLEILSKQVLPILPLSDSNDQVVVEAAKSCIAIVQSTSPRDAQNVSPIGSILRDRLEDVKEEQLPLFLRIVESLNRFDNASLIESTFAVLSSRNIVSSGSLDYLQFYSSVLKFHDNLDSKIIERISRDIATNLDDKSFNLILETLRCLGLLLKHKEASKISNIDGILSSLTDKVENSKQYPSDLVRLAIICLGEALASNLTSSEGKILEVFKTSIGYEGISKVTIDVLKKLYHLKNVPEDYSLYIIDKLTNYLLSSNEATSLATLSLLSMIIQKLPPKKYDGIITNLLQLLQVTSPLNYPYIFSIFNHLSREVIQDDEYRDPLIQVLISLVNDKKINGDDKLFFQLVSAACQLDNSIYSQLEQNLSPGLQVTPKILAVCTDSQTRQELITKRSNEFQKYYTTDINNPQFAFVILFLAYSNSDIPGLSVDFLIGLLQKPAFTNDANVQAASTALGLLAKDNATASIARILDVYKKESSSLVRGSLIDSLKMVVEQCDEEQKLLQIWHTIFGLQVDYSHELVPELRRSGELLGSIATSIGESEVRQVANDQTDSRRIYLVLVISKSLISGLESSNSNEKLLTDLVTASINWLDIVDVDIRQIVVGNLLTGIHSKPNIILPLLNNLILPHLYKQLTAEKEFKKVITMGPYKYVLDQGLEIRKLCYEFIYSILAIDETTLAKYNIDISSIARNIIEKGLIDDQSDIILLACMNLSNFLDLHEAQFKELIKNSNQEFTSNFINGLNTQLNKKLSAKASTQETENHQERVKSIIKLSKRINGVIEELHPELSGTTDLIDAWNQYHNSVKQNFAVFYNSAKV</sequence>
<dbReference type="InterPro" id="IPR039852">
    <property type="entry name" value="CAND1/CAND2"/>
</dbReference>
<proteinExistence type="inferred from homology"/>
<protein>
    <submittedName>
        <fullName evidence="6">TIP120</fullName>
    </submittedName>
</protein>
<dbReference type="InterPro" id="IPR011989">
    <property type="entry name" value="ARM-like"/>
</dbReference>
<dbReference type="GO" id="GO:0010265">
    <property type="term" value="P:SCF complex assembly"/>
    <property type="evidence" value="ECO:0007669"/>
    <property type="project" value="InterPro"/>
</dbReference>
<feature type="domain" description="TATA-binding protein interacting (TIP20)" evidence="5">
    <location>
        <begin position="1023"/>
        <end position="1206"/>
    </location>
</feature>
<comment type="caution">
    <text evidence="6">The sequence shown here is derived from an EMBL/GenBank/DDBJ whole genome shotgun (WGS) entry which is preliminary data.</text>
</comment>
<comment type="similarity">
    <text evidence="1">Belongs to the CAND family.</text>
</comment>
<dbReference type="InterPro" id="IPR000357">
    <property type="entry name" value="HEAT"/>
</dbReference>
<dbReference type="Pfam" id="PF02985">
    <property type="entry name" value="HEAT"/>
    <property type="match status" value="1"/>
</dbReference>
<accession>A0AAD5BJP0</accession>
<keyword evidence="2" id="KW-0677">Repeat</keyword>
<dbReference type="Gene3D" id="1.25.10.10">
    <property type="entry name" value="Leucine-rich Repeat Variant"/>
    <property type="match status" value="1"/>
</dbReference>
<organism evidence="6 7">
    <name type="scientific">Candida theae</name>
    <dbReference type="NCBI Taxonomy" id="1198502"/>
    <lineage>
        <taxon>Eukaryota</taxon>
        <taxon>Fungi</taxon>
        <taxon>Dikarya</taxon>
        <taxon>Ascomycota</taxon>
        <taxon>Saccharomycotina</taxon>
        <taxon>Pichiomycetes</taxon>
        <taxon>Debaryomycetaceae</taxon>
        <taxon>Candida/Lodderomyces clade</taxon>
        <taxon>Candida</taxon>
    </lineage>
</organism>
<keyword evidence="7" id="KW-1185">Reference proteome</keyword>
<evidence type="ECO:0000313" key="6">
    <source>
        <dbReference type="EMBL" id="KAI5968920.1"/>
    </source>
</evidence>
<dbReference type="Pfam" id="PF08623">
    <property type="entry name" value="TIP120"/>
    <property type="match status" value="1"/>
</dbReference>
<evidence type="ECO:0000256" key="3">
    <source>
        <dbReference type="ARBA" id="ARBA00022786"/>
    </source>
</evidence>
<dbReference type="InterPro" id="IPR013932">
    <property type="entry name" value="TATA-bd_TIP120"/>
</dbReference>
<evidence type="ECO:0000256" key="2">
    <source>
        <dbReference type="ARBA" id="ARBA00022737"/>
    </source>
</evidence>
<reference evidence="6 7" key="1">
    <citation type="journal article" date="2022" name="DNA Res.">
        <title>Genome analysis of five recently described species of the CUG-Ser clade uncovers Candida theae as a new hybrid lineage with pathogenic potential in the Candida parapsilosis species complex.</title>
        <authorList>
            <person name="Mixao V."/>
            <person name="Del Olmo V."/>
            <person name="Hegedusova E."/>
            <person name="Saus E."/>
            <person name="Pryszcz L."/>
            <person name="Cillingova A."/>
            <person name="Nosek J."/>
            <person name="Gabaldon T."/>
        </authorList>
    </citation>
    <scope>NUCLEOTIDE SEQUENCE [LARGE SCALE GENOMIC DNA]</scope>
    <source>
        <strain evidence="6 7">CBS 12239</strain>
    </source>
</reference>
<evidence type="ECO:0000256" key="4">
    <source>
        <dbReference type="PROSITE-ProRule" id="PRU00103"/>
    </source>
</evidence>
<dbReference type="SUPFAM" id="SSF48371">
    <property type="entry name" value="ARM repeat"/>
    <property type="match status" value="1"/>
</dbReference>
<dbReference type="PANTHER" id="PTHR12696">
    <property type="entry name" value="TIP120"/>
    <property type="match status" value="1"/>
</dbReference>
<feature type="repeat" description="HEAT" evidence="4">
    <location>
        <begin position="51"/>
        <end position="89"/>
    </location>
</feature>
<evidence type="ECO:0000259" key="5">
    <source>
        <dbReference type="Pfam" id="PF08623"/>
    </source>
</evidence>
<dbReference type="PROSITE" id="PS50077">
    <property type="entry name" value="HEAT_REPEAT"/>
    <property type="match status" value="1"/>
</dbReference>
<dbReference type="InterPro" id="IPR021133">
    <property type="entry name" value="HEAT_type_2"/>
</dbReference>
<evidence type="ECO:0000313" key="7">
    <source>
        <dbReference type="Proteomes" id="UP001204833"/>
    </source>
</evidence>
<dbReference type="EMBL" id="JAIHNG010000001">
    <property type="protein sequence ID" value="KAI5968920.1"/>
    <property type="molecule type" value="Genomic_DNA"/>
</dbReference>
<keyword evidence="3" id="KW-0833">Ubl conjugation pathway</keyword>
<dbReference type="AlphaFoldDB" id="A0AAD5BJP0"/>